<evidence type="ECO:0000313" key="2">
    <source>
        <dbReference type="EMBL" id="GEM09952.1"/>
    </source>
</evidence>
<feature type="region of interest" description="Disordered" evidence="1">
    <location>
        <begin position="88"/>
        <end position="111"/>
    </location>
</feature>
<evidence type="ECO:0000256" key="1">
    <source>
        <dbReference type="SAM" id="MobiDB-lite"/>
    </source>
</evidence>
<name>A0A511KHU8_RHOTO</name>
<gene>
    <name evidence="2" type="ORF">Rt10032_c09g3969</name>
</gene>
<feature type="region of interest" description="Disordered" evidence="1">
    <location>
        <begin position="439"/>
        <end position="470"/>
    </location>
</feature>
<accession>A0A511KHU8</accession>
<feature type="compositionally biased region" description="Basic and acidic residues" evidence="1">
    <location>
        <begin position="1"/>
        <end position="31"/>
    </location>
</feature>
<organism evidence="2 3">
    <name type="scientific">Rhodotorula toruloides</name>
    <name type="common">Yeast</name>
    <name type="synonym">Rhodosporidium toruloides</name>
    <dbReference type="NCBI Taxonomy" id="5286"/>
    <lineage>
        <taxon>Eukaryota</taxon>
        <taxon>Fungi</taxon>
        <taxon>Dikarya</taxon>
        <taxon>Basidiomycota</taxon>
        <taxon>Pucciniomycotina</taxon>
        <taxon>Microbotryomycetes</taxon>
        <taxon>Sporidiobolales</taxon>
        <taxon>Sporidiobolaceae</taxon>
        <taxon>Rhodotorula</taxon>
    </lineage>
</organism>
<reference evidence="2 3" key="1">
    <citation type="submission" date="2019-07" db="EMBL/GenBank/DDBJ databases">
        <title>Rhodotorula toruloides NBRC10032 genome sequencing.</title>
        <authorList>
            <person name="Shida Y."/>
            <person name="Takaku H."/>
            <person name="Ogasawara W."/>
            <person name="Mori K."/>
        </authorList>
    </citation>
    <scope>NUCLEOTIDE SEQUENCE [LARGE SCALE GENOMIC DNA]</scope>
    <source>
        <strain evidence="2 3">NBRC10032</strain>
    </source>
</reference>
<dbReference type="Proteomes" id="UP000321518">
    <property type="component" value="Unassembled WGS sequence"/>
</dbReference>
<feature type="region of interest" description="Disordered" evidence="1">
    <location>
        <begin position="1"/>
        <end position="32"/>
    </location>
</feature>
<feature type="compositionally biased region" description="Basic and acidic residues" evidence="1">
    <location>
        <begin position="238"/>
        <end position="247"/>
    </location>
</feature>
<feature type="region of interest" description="Disordered" evidence="1">
    <location>
        <begin position="213"/>
        <end position="258"/>
    </location>
</feature>
<dbReference type="EMBL" id="BJWK01000009">
    <property type="protein sequence ID" value="GEM09952.1"/>
    <property type="molecule type" value="Genomic_DNA"/>
</dbReference>
<sequence length="470" mass="52663">MPRKEFNKDSRGGWEDEHVEREPHPEDRGRCDPSLPWDPRLLACCDEFRSLRLLGQLPYEVNYQNVLRYFQVDIVALREKYSLQSLRGYDPDDFDDDAGDEDGDDEDDGGEAKEATVELSVFFNNRTNDRFLKFMLVRNVFPGHKRAIDACIGMCDVARAQLVNTSTLGSAVRVLFPDADSVLPSPIIDRPDPAKQLLADPLPDVSSAVSIVDDAEEDDELRAEVASPEEMPAGDQAKQAKQEKEEKEPDEPEEKTRRRIAELEARFERGAMAMEACQKSGRKAETSTSVLKDALAKVYEGDEEVEGEWRVAVRERGARSLVGWEMIYEGRVAPVAAGGDAGEQRPLEAEEHMLVKHLDALNSSILEAYLSQLVFIPIPPNDTVETLATPLWIVDRRYRVIPSYWQHAGELLREEPGRTMSHPGGYGPLPQETLAKIEEEMAAEEAEKARAGDAGDGGPAQMEDREVERK</sequence>
<feature type="compositionally biased region" description="Acidic residues" evidence="1">
    <location>
        <begin position="91"/>
        <end position="109"/>
    </location>
</feature>
<evidence type="ECO:0000313" key="3">
    <source>
        <dbReference type="Proteomes" id="UP000321518"/>
    </source>
</evidence>
<feature type="compositionally biased region" description="Basic and acidic residues" evidence="1">
    <location>
        <begin position="439"/>
        <end position="453"/>
    </location>
</feature>
<dbReference type="OrthoDB" id="2527757at2759"/>
<comment type="caution">
    <text evidence="2">The sequence shown here is derived from an EMBL/GenBank/DDBJ whole genome shotgun (WGS) entry which is preliminary data.</text>
</comment>
<dbReference type="AlphaFoldDB" id="A0A511KHU8"/>
<protein>
    <submittedName>
        <fullName evidence="2">RhoA GTPase effector DIA/Diaphanous</fullName>
    </submittedName>
</protein>
<proteinExistence type="predicted"/>